<keyword evidence="3" id="KW-1185">Reference proteome</keyword>
<dbReference type="InterPro" id="IPR015943">
    <property type="entry name" value="WD40/YVTN_repeat-like_dom_sf"/>
</dbReference>
<dbReference type="PROSITE" id="PS51257">
    <property type="entry name" value="PROKAR_LIPOPROTEIN"/>
    <property type="match status" value="1"/>
</dbReference>
<evidence type="ECO:0008006" key="4">
    <source>
        <dbReference type="Google" id="ProtNLM"/>
    </source>
</evidence>
<comment type="caution">
    <text evidence="2">The sequence shown here is derived from an EMBL/GenBank/DDBJ whole genome shotgun (WGS) entry which is preliminary data.</text>
</comment>
<sequence length="303" mass="30535">MIRSGRDRRPWERTLVAAVVAATALGLVACGAAPPDQSDAPSGPQGSAGDGSDAPQFDHVHGMGADPADGTVYVATHDGLFRAAGGPLSRVGTSGRDLMGFTITGPKSFLSSGHPGPGEQAPNPLGVVQSADAGATWSPLGLTGEVDFHALEVRGGVVYGYDATNRVLRASSDGGRSWSSRSELLALDITAEPSNPATVLATVPGGVASSLDGGRTFNAPTGPQLAYLSWAPDGVVYGIGLDGALFASTDRGLSWEQRGTAPGGRPQALTAIPDPAASTDLLIATAGGLFRSQDAGRSVVPLA</sequence>
<protein>
    <recommendedName>
        <fullName evidence="4">BNR/Asp-box repeat protein</fullName>
    </recommendedName>
</protein>
<dbReference type="Gene3D" id="2.130.10.10">
    <property type="entry name" value="YVTN repeat-like/Quinoprotein amine dehydrogenase"/>
    <property type="match status" value="2"/>
</dbReference>
<reference evidence="2 3" key="1">
    <citation type="submission" date="2019-02" db="EMBL/GenBank/DDBJ databases">
        <title>Sequencing the genomes of 1000 actinobacteria strains.</title>
        <authorList>
            <person name="Klenk H.-P."/>
        </authorList>
    </citation>
    <scope>NUCLEOTIDE SEQUENCE [LARGE SCALE GENOMIC DNA]</scope>
    <source>
        <strain evidence="2 3">DSM 45779</strain>
    </source>
</reference>
<organism evidence="2 3">
    <name type="scientific">Pseudonocardia sediminis</name>
    <dbReference type="NCBI Taxonomy" id="1397368"/>
    <lineage>
        <taxon>Bacteria</taxon>
        <taxon>Bacillati</taxon>
        <taxon>Actinomycetota</taxon>
        <taxon>Actinomycetes</taxon>
        <taxon>Pseudonocardiales</taxon>
        <taxon>Pseudonocardiaceae</taxon>
        <taxon>Pseudonocardia</taxon>
    </lineage>
</organism>
<proteinExistence type="predicted"/>
<dbReference type="EMBL" id="SHKL01000001">
    <property type="protein sequence ID" value="RZT85660.1"/>
    <property type="molecule type" value="Genomic_DNA"/>
</dbReference>
<evidence type="ECO:0000313" key="3">
    <source>
        <dbReference type="Proteomes" id="UP000291591"/>
    </source>
</evidence>
<dbReference type="Proteomes" id="UP000291591">
    <property type="component" value="Unassembled WGS sequence"/>
</dbReference>
<dbReference type="AlphaFoldDB" id="A0A4V6MEB0"/>
<accession>A0A4V6MEB0</accession>
<dbReference type="NCBIfam" id="NF045728">
    <property type="entry name" value="glycosyl_F510_1955"/>
    <property type="match status" value="1"/>
</dbReference>
<name>A0A4V6MEB0_PSEST</name>
<evidence type="ECO:0000256" key="1">
    <source>
        <dbReference type="SAM" id="MobiDB-lite"/>
    </source>
</evidence>
<evidence type="ECO:0000313" key="2">
    <source>
        <dbReference type="EMBL" id="RZT85660.1"/>
    </source>
</evidence>
<dbReference type="InterPro" id="IPR054817">
    <property type="entry name" value="Glycosyl_F510_1955-like"/>
</dbReference>
<feature type="region of interest" description="Disordered" evidence="1">
    <location>
        <begin position="33"/>
        <end position="65"/>
    </location>
</feature>
<gene>
    <name evidence="2" type="ORF">EV383_2537</name>
</gene>
<dbReference type="SUPFAM" id="SSF110296">
    <property type="entry name" value="Oligoxyloglucan reducing end-specific cellobiohydrolase"/>
    <property type="match status" value="1"/>
</dbReference>